<dbReference type="Pfam" id="PF22725">
    <property type="entry name" value="GFO_IDH_MocA_C3"/>
    <property type="match status" value="1"/>
</dbReference>
<evidence type="ECO:0000313" key="3">
    <source>
        <dbReference type="EMBL" id="VFK03825.1"/>
    </source>
</evidence>
<evidence type="ECO:0000259" key="1">
    <source>
        <dbReference type="Pfam" id="PF01408"/>
    </source>
</evidence>
<dbReference type="PANTHER" id="PTHR46368:SF4">
    <property type="entry name" value="OS10G0403700 PROTEIN"/>
    <property type="match status" value="1"/>
</dbReference>
<dbReference type="EMBL" id="CAADFJ010000346">
    <property type="protein sequence ID" value="VFK06400.1"/>
    <property type="molecule type" value="Genomic_DNA"/>
</dbReference>
<accession>A0A450VGD2</accession>
<dbReference type="EMBL" id="CAADFI010000383">
    <property type="protein sequence ID" value="VFK03829.1"/>
    <property type="molecule type" value="Genomic_DNA"/>
</dbReference>
<evidence type="ECO:0000313" key="4">
    <source>
        <dbReference type="EMBL" id="VFK03829.1"/>
    </source>
</evidence>
<dbReference type="Pfam" id="PF01408">
    <property type="entry name" value="GFO_IDH_MocA"/>
    <property type="match status" value="1"/>
</dbReference>
<dbReference type="InterPro" id="IPR036291">
    <property type="entry name" value="NAD(P)-bd_dom_sf"/>
</dbReference>
<dbReference type="AlphaFoldDB" id="A0A450VGD2"/>
<dbReference type="PANTHER" id="PTHR46368">
    <property type="match status" value="1"/>
</dbReference>
<dbReference type="Gene3D" id="3.30.360.10">
    <property type="entry name" value="Dihydrodipicolinate Reductase, domain 2"/>
    <property type="match status" value="1"/>
</dbReference>
<protein>
    <submittedName>
        <fullName evidence="3">Predicted dehydrogenase</fullName>
    </submittedName>
</protein>
<reference evidence="3" key="1">
    <citation type="submission" date="2019-02" db="EMBL/GenBank/DDBJ databases">
        <authorList>
            <person name="Gruber-Vodicka R. H."/>
            <person name="Seah K. B. B."/>
        </authorList>
    </citation>
    <scope>NUCLEOTIDE SEQUENCE</scope>
    <source>
        <strain evidence="5">BECK_SA2B12</strain>
        <strain evidence="3">BECK_SA2B15</strain>
        <strain evidence="4">BECK_SA2B20</strain>
    </source>
</reference>
<dbReference type="Gene3D" id="3.40.50.720">
    <property type="entry name" value="NAD(P)-binding Rossmann-like Domain"/>
    <property type="match status" value="1"/>
</dbReference>
<dbReference type="InterPro" id="IPR000683">
    <property type="entry name" value="Gfo/Idh/MocA-like_OxRdtase_N"/>
</dbReference>
<dbReference type="EMBL" id="CAADFG010000356">
    <property type="protein sequence ID" value="VFK03825.1"/>
    <property type="molecule type" value="Genomic_DNA"/>
</dbReference>
<dbReference type="SUPFAM" id="SSF55347">
    <property type="entry name" value="Glyceraldehyde-3-phosphate dehydrogenase-like, C-terminal domain"/>
    <property type="match status" value="1"/>
</dbReference>
<dbReference type="GO" id="GO:0000166">
    <property type="term" value="F:nucleotide binding"/>
    <property type="evidence" value="ECO:0007669"/>
    <property type="project" value="InterPro"/>
</dbReference>
<name>A0A450VGD2_9GAMM</name>
<evidence type="ECO:0000313" key="5">
    <source>
        <dbReference type="EMBL" id="VFK06400.1"/>
    </source>
</evidence>
<evidence type="ECO:0000259" key="2">
    <source>
        <dbReference type="Pfam" id="PF22725"/>
    </source>
</evidence>
<sequence>MEKLRIGIVSTGHIAEVIAKAITQSRHAHVAAVSSRLQSSADDFAEPFGAKAFSDWRQLVAWQGIDAVYVATPTAVREPICLAAASHKKHVLAEKPFISSDSVHRIGRECLKNRVAFMDATHFVHHPRHLAIKQFIAQECGPVQSLYSAFFFPLVDMENVRYDTAMEPLGAFADMGWYSMRAITEYLCTGVEVAQATAYLERHEKTGSIDRAGGFLRFMDGKTSSFDVGYNCGTCLMDLSIIGSKGSVSLDDFVLDWQKGFVFDNPNHKVGFTTKPNGAVTPADFNFIETPAEIPQHVSMIDDFAELAASRAEKAITASIQASENTQRLLDVVWDKGRMYTSSGP</sequence>
<dbReference type="InterPro" id="IPR055170">
    <property type="entry name" value="GFO_IDH_MocA-like_dom"/>
</dbReference>
<feature type="domain" description="Gfo/Idh/MocA-like oxidoreductase N-terminal" evidence="1">
    <location>
        <begin position="4"/>
        <end position="112"/>
    </location>
</feature>
<feature type="domain" description="GFO/IDH/MocA-like oxidoreductase" evidence="2">
    <location>
        <begin position="131"/>
        <end position="248"/>
    </location>
</feature>
<dbReference type="SUPFAM" id="SSF51735">
    <property type="entry name" value="NAD(P)-binding Rossmann-fold domains"/>
    <property type="match status" value="1"/>
</dbReference>
<gene>
    <name evidence="3" type="ORF">BECKH772A_GA0070896_103563</name>
    <name evidence="4" type="ORF">BECKH772B_GA0070898_103833</name>
    <name evidence="5" type="ORF">BECKH772C_GA0070978_103463</name>
</gene>
<proteinExistence type="predicted"/>
<organism evidence="3">
    <name type="scientific">Candidatus Kentrum eta</name>
    <dbReference type="NCBI Taxonomy" id="2126337"/>
    <lineage>
        <taxon>Bacteria</taxon>
        <taxon>Pseudomonadati</taxon>
        <taxon>Pseudomonadota</taxon>
        <taxon>Gammaproteobacteria</taxon>
        <taxon>Candidatus Kentrum</taxon>
    </lineage>
</organism>